<dbReference type="RefSeq" id="XP_001031197.2">
    <property type="nucleotide sequence ID" value="XM_001031197.2"/>
</dbReference>
<proteinExistence type="predicted"/>
<reference evidence="3" key="1">
    <citation type="journal article" date="2006" name="PLoS Biol.">
        <title>Macronuclear genome sequence of the ciliate Tetrahymena thermophila, a model eukaryote.</title>
        <authorList>
            <person name="Eisen J.A."/>
            <person name="Coyne R.S."/>
            <person name="Wu M."/>
            <person name="Wu D."/>
            <person name="Thiagarajan M."/>
            <person name="Wortman J.R."/>
            <person name="Badger J.H."/>
            <person name="Ren Q."/>
            <person name="Amedeo P."/>
            <person name="Jones K.M."/>
            <person name="Tallon L.J."/>
            <person name="Delcher A.L."/>
            <person name="Salzberg S.L."/>
            <person name="Silva J.C."/>
            <person name="Haas B.J."/>
            <person name="Majoros W.H."/>
            <person name="Farzad M."/>
            <person name="Carlton J.M."/>
            <person name="Smith R.K. Jr."/>
            <person name="Garg J."/>
            <person name="Pearlman R.E."/>
            <person name="Karrer K.M."/>
            <person name="Sun L."/>
            <person name="Manning G."/>
            <person name="Elde N.C."/>
            <person name="Turkewitz A.P."/>
            <person name="Asai D.J."/>
            <person name="Wilkes D.E."/>
            <person name="Wang Y."/>
            <person name="Cai H."/>
            <person name="Collins K."/>
            <person name="Stewart B.A."/>
            <person name="Lee S.R."/>
            <person name="Wilamowska K."/>
            <person name="Weinberg Z."/>
            <person name="Ruzzo W.L."/>
            <person name="Wloga D."/>
            <person name="Gaertig J."/>
            <person name="Frankel J."/>
            <person name="Tsao C.-C."/>
            <person name="Gorovsky M.A."/>
            <person name="Keeling P.J."/>
            <person name="Waller R.F."/>
            <person name="Patron N.J."/>
            <person name="Cherry J.M."/>
            <person name="Stover N.A."/>
            <person name="Krieger C.J."/>
            <person name="del Toro C."/>
            <person name="Ryder H.F."/>
            <person name="Williamson S.C."/>
            <person name="Barbeau R.A."/>
            <person name="Hamilton E.P."/>
            <person name="Orias E."/>
        </authorList>
    </citation>
    <scope>NUCLEOTIDE SEQUENCE [LARGE SCALE GENOMIC DNA]</scope>
    <source>
        <strain evidence="3">SB210</strain>
    </source>
</reference>
<dbReference type="HOGENOM" id="CLU_583305_0_0_1"/>
<dbReference type="KEGG" id="tet:TTHERM_00925810"/>
<accession>Q22DX8</accession>
<dbReference type="Proteomes" id="UP000009168">
    <property type="component" value="Unassembled WGS sequence"/>
</dbReference>
<dbReference type="GeneID" id="7843398"/>
<protein>
    <submittedName>
        <fullName evidence="2">Uncharacterized protein</fullName>
    </submittedName>
</protein>
<evidence type="ECO:0000313" key="2">
    <source>
        <dbReference type="EMBL" id="EAR83534.2"/>
    </source>
</evidence>
<sequence length="464" mass="54655">MRTHMNFKANPISACSNNQTQVSGSYQQNYQKKVSMLKRPQNTKQSFQQFKEGRDMTEYVKEKIRENYEMFEKGQIDSELLKRNIKHKLYLPINEKEIDLAISQDRLDFKTLLRNVDNQKLCSQSPVRLGQQRNKIQSYNLADNTDIQQSMTLKNYRSFNGGDTNQVQKVSNKQQSLIVVKEFIDGQLDKPNFLRNLKKLDVDTQQIFESTDVNNDRYEPNSFQKLGQKVLNQFRTNDNRTKESQLLSQQQIIEKCVNGNNKNYLQLFNQTENIPTQSYENLENQFVKEEIMYDFANGQIRLKQKKVQERCPSACKSNGDIITWKGQERSIEREKAIQDRLLKIKKFKQQKQLSSDQLKLHLTEENQNYFYTPTCTNSFYSANKSSKNKQKQNQSAYLSYNNFSNKSYNAEKKFFRNESETTSTTYQESSNSNFSRNMKEEKINRKLNVRNLNSSVGELMIDRI</sequence>
<dbReference type="AlphaFoldDB" id="Q22DX8"/>
<keyword evidence="3" id="KW-1185">Reference proteome</keyword>
<feature type="region of interest" description="Disordered" evidence="1">
    <location>
        <begin position="417"/>
        <end position="438"/>
    </location>
</feature>
<evidence type="ECO:0000313" key="3">
    <source>
        <dbReference type="Proteomes" id="UP000009168"/>
    </source>
</evidence>
<name>Q22DX8_TETTS</name>
<feature type="compositionally biased region" description="Low complexity" evidence="1">
    <location>
        <begin position="420"/>
        <end position="433"/>
    </location>
</feature>
<dbReference type="EMBL" id="GG662513">
    <property type="protein sequence ID" value="EAR83534.2"/>
    <property type="molecule type" value="Genomic_DNA"/>
</dbReference>
<gene>
    <name evidence="2" type="ORF">TTHERM_00925810</name>
</gene>
<organism evidence="2 3">
    <name type="scientific">Tetrahymena thermophila (strain SB210)</name>
    <dbReference type="NCBI Taxonomy" id="312017"/>
    <lineage>
        <taxon>Eukaryota</taxon>
        <taxon>Sar</taxon>
        <taxon>Alveolata</taxon>
        <taxon>Ciliophora</taxon>
        <taxon>Intramacronucleata</taxon>
        <taxon>Oligohymenophorea</taxon>
        <taxon>Hymenostomatida</taxon>
        <taxon>Tetrahymenina</taxon>
        <taxon>Tetrahymenidae</taxon>
        <taxon>Tetrahymena</taxon>
    </lineage>
</organism>
<dbReference type="InParanoid" id="Q22DX8"/>
<evidence type="ECO:0000256" key="1">
    <source>
        <dbReference type="SAM" id="MobiDB-lite"/>
    </source>
</evidence>